<dbReference type="PROSITE" id="PS00460">
    <property type="entry name" value="GLUTATHIONE_PEROXID_1"/>
    <property type="match status" value="1"/>
</dbReference>
<reference evidence="6 7" key="1">
    <citation type="submission" date="2020-02" db="EMBL/GenBank/DDBJ databases">
        <authorList>
            <person name="Brisse S."/>
        </authorList>
    </citation>
    <scope>NUCLEOTIDE SEQUENCE [LARGE SCALE GENOMIC DNA]</scope>
    <source>
        <strain evidence="6">CIP107547</strain>
    </source>
</reference>
<dbReference type="RefSeq" id="WP_003852809.1">
    <property type="nucleotide sequence ID" value="NZ_CAJDYQ010000009.1"/>
</dbReference>
<dbReference type="PIRSF" id="PIRSF000303">
    <property type="entry name" value="Glutathion_perox"/>
    <property type="match status" value="1"/>
</dbReference>
<name>A0A0D6GVI9_CORDP</name>
<dbReference type="Gene3D" id="3.40.30.10">
    <property type="entry name" value="Glutaredoxin"/>
    <property type="match status" value="1"/>
</dbReference>
<evidence type="ECO:0000256" key="4">
    <source>
        <dbReference type="PIRSR" id="PIRSR000303-1"/>
    </source>
</evidence>
<comment type="similarity">
    <text evidence="1 5">Belongs to the glutathione peroxidase family.</text>
</comment>
<dbReference type="GO" id="GO:0034599">
    <property type="term" value="P:cellular response to oxidative stress"/>
    <property type="evidence" value="ECO:0007669"/>
    <property type="project" value="TreeGrafter"/>
</dbReference>
<dbReference type="GO" id="GO:0004601">
    <property type="term" value="F:peroxidase activity"/>
    <property type="evidence" value="ECO:0007669"/>
    <property type="project" value="UniProtKB-KW"/>
</dbReference>
<gene>
    <name evidence="6" type="ORF">CIP107547_02121</name>
</gene>
<accession>A0A0D6GVI9</accession>
<feature type="active site" evidence="4">
    <location>
        <position position="35"/>
    </location>
</feature>
<dbReference type="PROSITE" id="PS51355">
    <property type="entry name" value="GLUTATHIONE_PEROXID_3"/>
    <property type="match status" value="1"/>
</dbReference>
<keyword evidence="3 5" id="KW-0560">Oxidoreductase</keyword>
<proteinExistence type="inferred from homology"/>
<dbReference type="PRINTS" id="PR01011">
    <property type="entry name" value="GLUTPROXDASE"/>
</dbReference>
<dbReference type="GeneID" id="29422056"/>
<keyword evidence="2 5" id="KW-0575">Peroxidase</keyword>
<dbReference type="InterPro" id="IPR000889">
    <property type="entry name" value="Glutathione_peroxidase"/>
</dbReference>
<dbReference type="SUPFAM" id="SSF52833">
    <property type="entry name" value="Thioredoxin-like"/>
    <property type="match status" value="1"/>
</dbReference>
<evidence type="ECO:0000313" key="6">
    <source>
        <dbReference type="EMBL" id="CAB0618022.1"/>
    </source>
</evidence>
<dbReference type="EMBL" id="CADDAV010000026">
    <property type="protein sequence ID" value="CAB0618022.1"/>
    <property type="molecule type" value="Genomic_DNA"/>
</dbReference>
<dbReference type="Pfam" id="PF00255">
    <property type="entry name" value="GSHPx"/>
    <property type="match status" value="1"/>
</dbReference>
<dbReference type="PROSITE" id="PS51352">
    <property type="entry name" value="THIOREDOXIN_2"/>
    <property type="match status" value="1"/>
</dbReference>
<evidence type="ECO:0000256" key="2">
    <source>
        <dbReference type="ARBA" id="ARBA00022559"/>
    </source>
</evidence>
<dbReference type="Proteomes" id="UP000480222">
    <property type="component" value="Unassembled WGS sequence"/>
</dbReference>
<evidence type="ECO:0000256" key="3">
    <source>
        <dbReference type="ARBA" id="ARBA00023002"/>
    </source>
</evidence>
<dbReference type="PANTHER" id="PTHR11592">
    <property type="entry name" value="GLUTATHIONE PEROXIDASE"/>
    <property type="match status" value="1"/>
</dbReference>
<evidence type="ECO:0000313" key="7">
    <source>
        <dbReference type="Proteomes" id="UP000480222"/>
    </source>
</evidence>
<dbReference type="CDD" id="cd00340">
    <property type="entry name" value="GSH_Peroxidase"/>
    <property type="match status" value="1"/>
</dbReference>
<dbReference type="KEGG" id="cdip:ERS451417_01947"/>
<protein>
    <recommendedName>
        <fullName evidence="5">Glutathione peroxidase</fullName>
    </recommendedName>
</protein>
<evidence type="ECO:0000256" key="5">
    <source>
        <dbReference type="RuleBase" id="RU000499"/>
    </source>
</evidence>
<dbReference type="PANTHER" id="PTHR11592:SF78">
    <property type="entry name" value="GLUTATHIONE PEROXIDASE"/>
    <property type="match status" value="1"/>
</dbReference>
<dbReference type="AlphaFoldDB" id="A0A0D6GVI9"/>
<evidence type="ECO:0000256" key="1">
    <source>
        <dbReference type="ARBA" id="ARBA00006926"/>
    </source>
</evidence>
<dbReference type="InterPro" id="IPR036249">
    <property type="entry name" value="Thioredoxin-like_sf"/>
</dbReference>
<organism evidence="6 7">
    <name type="scientific">Corynebacterium diphtheriae</name>
    <dbReference type="NCBI Taxonomy" id="1717"/>
    <lineage>
        <taxon>Bacteria</taxon>
        <taxon>Bacillati</taxon>
        <taxon>Actinomycetota</taxon>
        <taxon>Actinomycetes</taxon>
        <taxon>Mycobacteriales</taxon>
        <taxon>Corynebacteriaceae</taxon>
        <taxon>Corynebacterium</taxon>
    </lineage>
</organism>
<dbReference type="InterPro" id="IPR013766">
    <property type="entry name" value="Thioredoxin_domain"/>
</dbReference>
<dbReference type="InterPro" id="IPR029759">
    <property type="entry name" value="GPX_AS"/>
</dbReference>
<sequence>MSIFDTEVTLINGEKASMDQWAGHCLLIVNTASECGYTPQLETLEELYEDYAMRGFFVIGVPCNQFGEEEPGKDAQVARRYEEKFGVRFPLLAKSDVNGPNTIELYKKLKGDGPDIEWNFEKFIVAPSGEVVGRFAPSLNPDDMKIINVLEEYLPI</sequence>
<comment type="caution">
    <text evidence="6">The sequence shown here is derived from an EMBL/GenBank/DDBJ whole genome shotgun (WGS) entry which is preliminary data.</text>
</comment>